<dbReference type="InterPro" id="IPR009000">
    <property type="entry name" value="Transl_B-barrel_sf"/>
</dbReference>
<comment type="similarity">
    <text evidence="1 7">Belongs to the universal ribosomal protein uL3 family.</text>
</comment>
<evidence type="ECO:0000256" key="7">
    <source>
        <dbReference type="HAMAP-Rule" id="MF_01325"/>
    </source>
</evidence>
<evidence type="ECO:0000256" key="6">
    <source>
        <dbReference type="ARBA" id="ARBA00035243"/>
    </source>
</evidence>
<dbReference type="GO" id="GO:0006412">
    <property type="term" value="P:translation"/>
    <property type="evidence" value="ECO:0007669"/>
    <property type="project" value="UniProtKB-UniRule"/>
</dbReference>
<dbReference type="Pfam" id="PF00297">
    <property type="entry name" value="Ribosomal_L3"/>
    <property type="match status" value="1"/>
</dbReference>
<dbReference type="FunFam" id="3.30.160.810:FF:000001">
    <property type="entry name" value="50S ribosomal protein L3"/>
    <property type="match status" value="1"/>
</dbReference>
<evidence type="ECO:0000256" key="4">
    <source>
        <dbReference type="ARBA" id="ARBA00022980"/>
    </source>
</evidence>
<dbReference type="SUPFAM" id="SSF50447">
    <property type="entry name" value="Translation proteins"/>
    <property type="match status" value="1"/>
</dbReference>
<dbReference type="InterPro" id="IPR019927">
    <property type="entry name" value="Ribosomal_uL3_bac/org-type"/>
</dbReference>
<dbReference type="Proteomes" id="UP000663929">
    <property type="component" value="Chromosome"/>
</dbReference>
<dbReference type="Gene3D" id="3.30.160.810">
    <property type="match status" value="1"/>
</dbReference>
<dbReference type="RefSeq" id="WP_237377519.1">
    <property type="nucleotide sequence ID" value="NZ_CP071793.1"/>
</dbReference>
<dbReference type="GO" id="GO:0022625">
    <property type="term" value="C:cytosolic large ribosomal subunit"/>
    <property type="evidence" value="ECO:0007669"/>
    <property type="project" value="TreeGrafter"/>
</dbReference>
<dbReference type="FunFam" id="2.40.30.10:FF:000004">
    <property type="entry name" value="50S ribosomal protein L3"/>
    <property type="match status" value="1"/>
</dbReference>
<dbReference type="InterPro" id="IPR000597">
    <property type="entry name" value="Ribosomal_uL3"/>
</dbReference>
<proteinExistence type="inferred from homology"/>
<dbReference type="EMBL" id="CP071793">
    <property type="protein sequence ID" value="QTD47852.1"/>
    <property type="molecule type" value="Genomic_DNA"/>
</dbReference>
<dbReference type="NCBIfam" id="TIGR03625">
    <property type="entry name" value="L3_bact"/>
    <property type="match status" value="1"/>
</dbReference>
<name>A0A8A4TF60_SULCO</name>
<dbReference type="HAMAP" id="MF_01325_B">
    <property type="entry name" value="Ribosomal_uL3_B"/>
    <property type="match status" value="1"/>
</dbReference>
<keyword evidence="2 7" id="KW-0699">rRNA-binding</keyword>
<keyword evidence="3 7" id="KW-0694">RNA-binding</keyword>
<dbReference type="AlphaFoldDB" id="A0A8A4TF60"/>
<evidence type="ECO:0000256" key="1">
    <source>
        <dbReference type="ARBA" id="ARBA00006540"/>
    </source>
</evidence>
<dbReference type="PANTHER" id="PTHR11229">
    <property type="entry name" value="50S RIBOSOMAL PROTEIN L3"/>
    <property type="match status" value="1"/>
</dbReference>
<evidence type="ECO:0000313" key="9">
    <source>
        <dbReference type="Proteomes" id="UP000663929"/>
    </source>
</evidence>
<dbReference type="Gene3D" id="2.40.30.10">
    <property type="entry name" value="Translation factors"/>
    <property type="match status" value="1"/>
</dbReference>
<protein>
    <recommendedName>
        <fullName evidence="6 7">Large ribosomal subunit protein uL3</fullName>
    </recommendedName>
</protein>
<dbReference type="GO" id="GO:0019843">
    <property type="term" value="F:rRNA binding"/>
    <property type="evidence" value="ECO:0007669"/>
    <property type="project" value="UniProtKB-UniRule"/>
</dbReference>
<dbReference type="PANTHER" id="PTHR11229:SF16">
    <property type="entry name" value="LARGE RIBOSOMAL SUBUNIT PROTEIN UL3C"/>
    <property type="match status" value="1"/>
</dbReference>
<dbReference type="GO" id="GO:0003735">
    <property type="term" value="F:structural constituent of ribosome"/>
    <property type="evidence" value="ECO:0007669"/>
    <property type="project" value="UniProtKB-UniRule"/>
</dbReference>
<reference evidence="8" key="1">
    <citation type="submission" date="2021-03" db="EMBL/GenBank/DDBJ databases">
        <title>Acanthopleuribacteraceae sp. M133.</title>
        <authorList>
            <person name="Wang G."/>
        </authorList>
    </citation>
    <scope>NUCLEOTIDE SEQUENCE</scope>
    <source>
        <strain evidence="8">M133</strain>
    </source>
</reference>
<organism evidence="8 9">
    <name type="scientific">Sulfidibacter corallicola</name>
    <dbReference type="NCBI Taxonomy" id="2818388"/>
    <lineage>
        <taxon>Bacteria</taxon>
        <taxon>Pseudomonadati</taxon>
        <taxon>Acidobacteriota</taxon>
        <taxon>Holophagae</taxon>
        <taxon>Acanthopleuribacterales</taxon>
        <taxon>Acanthopleuribacteraceae</taxon>
        <taxon>Sulfidibacter</taxon>
    </lineage>
</organism>
<evidence type="ECO:0000256" key="2">
    <source>
        <dbReference type="ARBA" id="ARBA00022730"/>
    </source>
</evidence>
<dbReference type="KEGG" id="scor:J3U87_19880"/>
<comment type="function">
    <text evidence="7">One of the primary rRNA binding proteins, it binds directly near the 3'-end of the 23S rRNA, where it nucleates assembly of the 50S subunit.</text>
</comment>
<keyword evidence="5 7" id="KW-0687">Ribonucleoprotein</keyword>
<gene>
    <name evidence="7 8" type="primary">rplC</name>
    <name evidence="8" type="ORF">J3U87_19880</name>
</gene>
<evidence type="ECO:0000313" key="8">
    <source>
        <dbReference type="EMBL" id="QTD47852.1"/>
    </source>
</evidence>
<evidence type="ECO:0000256" key="5">
    <source>
        <dbReference type="ARBA" id="ARBA00023274"/>
    </source>
</evidence>
<accession>A0A8A4TF60</accession>
<keyword evidence="4 7" id="KW-0689">Ribosomal protein</keyword>
<evidence type="ECO:0000256" key="3">
    <source>
        <dbReference type="ARBA" id="ARBA00022884"/>
    </source>
</evidence>
<keyword evidence="9" id="KW-1185">Reference proteome</keyword>
<comment type="subunit">
    <text evidence="7">Part of the 50S ribosomal subunit. Forms a cluster with proteins L14 and L19.</text>
</comment>
<sequence length="207" mass="22061">MIKGILGKKLGMTQVYDDTGRVVPVTVLEVGPCVVTQVKTVEKDGYTAAQIGLVEKKPPKKLSKPETGHLKKNGVAPLRHLKEFPLEDEGGVNVGDQVLVNNFTVDEKIHVTATSQGKGFQGVIKRHGFGGGRKTHGSHFHRAPGSIGQCATPSRVFPGKKLPGHMGSRKVTVKNLKVVQIIEDQNLMLVKGAVPGAKGGLVAIRKG</sequence>